<evidence type="ECO:0000313" key="1">
    <source>
        <dbReference type="EMBL" id="ETV87732.1"/>
    </source>
</evidence>
<proteinExistence type="predicted"/>
<name>W4H771_APHAT</name>
<dbReference type="AlphaFoldDB" id="W4H771"/>
<dbReference type="RefSeq" id="XP_009822595.1">
    <property type="nucleotide sequence ID" value="XM_009824293.1"/>
</dbReference>
<reference evidence="1" key="1">
    <citation type="submission" date="2013-12" db="EMBL/GenBank/DDBJ databases">
        <title>The Genome Sequence of Aphanomyces astaci APO3.</title>
        <authorList>
            <consortium name="The Broad Institute Genomics Platform"/>
            <person name="Russ C."/>
            <person name="Tyler B."/>
            <person name="van West P."/>
            <person name="Dieguez-Uribeondo J."/>
            <person name="Young S.K."/>
            <person name="Zeng Q."/>
            <person name="Gargeya S."/>
            <person name="Fitzgerald M."/>
            <person name="Abouelleil A."/>
            <person name="Alvarado L."/>
            <person name="Chapman S.B."/>
            <person name="Gainer-Dewar J."/>
            <person name="Goldberg J."/>
            <person name="Griggs A."/>
            <person name="Gujja S."/>
            <person name="Hansen M."/>
            <person name="Howarth C."/>
            <person name="Imamovic A."/>
            <person name="Ireland A."/>
            <person name="Larimer J."/>
            <person name="McCowan C."/>
            <person name="Murphy C."/>
            <person name="Pearson M."/>
            <person name="Poon T.W."/>
            <person name="Priest M."/>
            <person name="Roberts A."/>
            <person name="Saif S."/>
            <person name="Shea T."/>
            <person name="Sykes S."/>
            <person name="Wortman J."/>
            <person name="Nusbaum C."/>
            <person name="Birren B."/>
        </authorList>
    </citation>
    <scope>NUCLEOTIDE SEQUENCE [LARGE SCALE GENOMIC DNA]</scope>
    <source>
        <strain evidence="1">APO3</strain>
    </source>
</reference>
<dbReference type="EMBL" id="KI913115">
    <property type="protein sequence ID" value="ETV87732.1"/>
    <property type="molecule type" value="Genomic_DNA"/>
</dbReference>
<dbReference type="GeneID" id="20803201"/>
<accession>W4H771</accession>
<protein>
    <submittedName>
        <fullName evidence="1">Uncharacterized protein</fullName>
    </submittedName>
</protein>
<gene>
    <name evidence="1" type="ORF">H257_01205</name>
</gene>
<sequence length="105" mass="11410">MTYSNVKTYRASCAWQTRASRRTWCAAGVSGENCWCRRAGRLISCNIPSRCGSRTGRPCTRGTCLRPSGRARTTSCAASGTCWLWRGCPGTLCARTFGTAFLSLA</sequence>
<organism evidence="1">
    <name type="scientific">Aphanomyces astaci</name>
    <name type="common">Crayfish plague agent</name>
    <dbReference type="NCBI Taxonomy" id="112090"/>
    <lineage>
        <taxon>Eukaryota</taxon>
        <taxon>Sar</taxon>
        <taxon>Stramenopiles</taxon>
        <taxon>Oomycota</taxon>
        <taxon>Saprolegniomycetes</taxon>
        <taxon>Saprolegniales</taxon>
        <taxon>Verrucalvaceae</taxon>
        <taxon>Aphanomyces</taxon>
    </lineage>
</organism>
<dbReference type="VEuPathDB" id="FungiDB:H257_01205"/>